<dbReference type="Gene3D" id="2.30.30.40">
    <property type="entry name" value="SH3 Domains"/>
    <property type="match status" value="1"/>
</dbReference>
<gene>
    <name evidence="3" type="ORF">ACFOZ7_20850</name>
</gene>
<dbReference type="InterPro" id="IPR036061">
    <property type="entry name" value="CheW-like_dom_sf"/>
</dbReference>
<name>A0ABD5P4V4_9EURY</name>
<dbReference type="Pfam" id="PF01584">
    <property type="entry name" value="CheW"/>
    <property type="match status" value="1"/>
</dbReference>
<dbReference type="AlphaFoldDB" id="A0ABD5P4V4"/>
<dbReference type="PROSITE" id="PS50851">
    <property type="entry name" value="CHEW"/>
    <property type="match status" value="1"/>
</dbReference>
<dbReference type="SUPFAM" id="SSF50341">
    <property type="entry name" value="CheW-like"/>
    <property type="match status" value="1"/>
</dbReference>
<dbReference type="SMART" id="SM00260">
    <property type="entry name" value="CheW"/>
    <property type="match status" value="1"/>
</dbReference>
<reference evidence="3 4" key="1">
    <citation type="journal article" date="2014" name="Int. J. Syst. Evol. Microbiol.">
        <title>Complete genome sequence of Corynebacterium casei LMG S-19264T (=DSM 44701T), isolated from a smear-ripened cheese.</title>
        <authorList>
            <consortium name="US DOE Joint Genome Institute (JGI-PGF)"/>
            <person name="Walter F."/>
            <person name="Albersmeier A."/>
            <person name="Kalinowski J."/>
            <person name="Ruckert C."/>
        </authorList>
    </citation>
    <scope>NUCLEOTIDE SEQUENCE [LARGE SCALE GENOMIC DNA]</scope>
    <source>
        <strain evidence="3 4">IBRC-M 10912</strain>
    </source>
</reference>
<protein>
    <submittedName>
        <fullName evidence="3">Chemotaxis protein CheW</fullName>
    </submittedName>
</protein>
<feature type="region of interest" description="Disordered" evidence="1">
    <location>
        <begin position="1"/>
        <end position="27"/>
    </location>
</feature>
<accession>A0ABD5P4V4</accession>
<feature type="region of interest" description="Disordered" evidence="1">
    <location>
        <begin position="168"/>
        <end position="227"/>
    </location>
</feature>
<evidence type="ECO:0000313" key="4">
    <source>
        <dbReference type="Proteomes" id="UP001595821"/>
    </source>
</evidence>
<feature type="compositionally biased region" description="Basic and acidic residues" evidence="1">
    <location>
        <begin position="168"/>
        <end position="183"/>
    </location>
</feature>
<dbReference type="RefSeq" id="WP_246970677.1">
    <property type="nucleotide sequence ID" value="NZ_CP095397.1"/>
</dbReference>
<dbReference type="InterPro" id="IPR002545">
    <property type="entry name" value="CheW-lke_dom"/>
</dbReference>
<dbReference type="PANTHER" id="PTHR22617:SF23">
    <property type="entry name" value="CHEMOTAXIS PROTEIN CHEW"/>
    <property type="match status" value="1"/>
</dbReference>
<proteinExistence type="predicted"/>
<dbReference type="GeneID" id="71855760"/>
<evidence type="ECO:0000259" key="2">
    <source>
        <dbReference type="PROSITE" id="PS50851"/>
    </source>
</evidence>
<dbReference type="EMBL" id="JBHSDJ010000132">
    <property type="protein sequence ID" value="MFC4249347.1"/>
    <property type="molecule type" value="Genomic_DNA"/>
</dbReference>
<evidence type="ECO:0000313" key="3">
    <source>
        <dbReference type="EMBL" id="MFC4249347.1"/>
    </source>
</evidence>
<comment type="caution">
    <text evidence="3">The sequence shown here is derived from an EMBL/GenBank/DDBJ whole genome shotgun (WGS) entry which is preliminary data.</text>
</comment>
<organism evidence="3 4">
    <name type="scientific">Natribaculum luteum</name>
    <dbReference type="NCBI Taxonomy" id="1586232"/>
    <lineage>
        <taxon>Archaea</taxon>
        <taxon>Methanobacteriati</taxon>
        <taxon>Methanobacteriota</taxon>
        <taxon>Stenosarchaea group</taxon>
        <taxon>Halobacteria</taxon>
        <taxon>Halobacteriales</taxon>
        <taxon>Natrialbaceae</taxon>
        <taxon>Natribaculum</taxon>
    </lineage>
</organism>
<dbReference type="Gene3D" id="2.40.50.180">
    <property type="entry name" value="CheA-289, Domain 4"/>
    <property type="match status" value="1"/>
</dbReference>
<dbReference type="PANTHER" id="PTHR22617">
    <property type="entry name" value="CHEMOTAXIS SENSOR HISTIDINE KINASE-RELATED"/>
    <property type="match status" value="1"/>
</dbReference>
<evidence type="ECO:0000256" key="1">
    <source>
        <dbReference type="SAM" id="MobiDB-lite"/>
    </source>
</evidence>
<dbReference type="InterPro" id="IPR039315">
    <property type="entry name" value="CheW"/>
</dbReference>
<sequence>MSPDLPDKLLGISLDEPDERRVQDDGDDEELERFVFFDHGEHRLAFDVDDVATITDSPAELTRVPRSPSAVEGVMDLRGEITAVVDLRTHFPVGEEPSADRRLVVFDRPTDQQSAAIRVDDVHGVETVPASNVLDEDGVASSDVSGRALEHPLVTAIVATERRPDVDDVVSRDALTDPDKTGSSDDASAVRSQFTGDSFQETVGTEFDVGDGTDQVTDGREDDEADLVLEETPLLDVERLLLASGQTQ</sequence>
<dbReference type="Proteomes" id="UP001595821">
    <property type="component" value="Unassembled WGS sequence"/>
</dbReference>
<feature type="domain" description="CheW-like" evidence="2">
    <location>
        <begin position="31"/>
        <end position="181"/>
    </location>
</feature>
<feature type="compositionally biased region" description="Polar residues" evidence="1">
    <location>
        <begin position="184"/>
        <end position="203"/>
    </location>
</feature>